<dbReference type="InterPro" id="IPR050194">
    <property type="entry name" value="Glycosyltransferase_grp1"/>
</dbReference>
<feature type="domain" description="Glycosyltransferase subfamily 4-like N-terminal" evidence="2">
    <location>
        <begin position="208"/>
        <end position="379"/>
    </location>
</feature>
<dbReference type="Pfam" id="PF13439">
    <property type="entry name" value="Glyco_transf_4"/>
    <property type="match status" value="1"/>
</dbReference>
<dbReference type="AlphaFoldDB" id="A0A5D4TJ80"/>
<dbReference type="Pfam" id="PF00534">
    <property type="entry name" value="Glycos_transf_1"/>
    <property type="match status" value="1"/>
</dbReference>
<dbReference type="CDD" id="cd03801">
    <property type="entry name" value="GT4_PimA-like"/>
    <property type="match status" value="1"/>
</dbReference>
<dbReference type="Proteomes" id="UP000324517">
    <property type="component" value="Unassembled WGS sequence"/>
</dbReference>
<evidence type="ECO:0000313" key="3">
    <source>
        <dbReference type="EMBL" id="TYS74194.1"/>
    </source>
</evidence>
<gene>
    <name evidence="3" type="ORF">FZC75_00330</name>
</gene>
<dbReference type="EMBL" id="VTET01000001">
    <property type="protein sequence ID" value="TYS74194.1"/>
    <property type="molecule type" value="Genomic_DNA"/>
</dbReference>
<accession>A0A5D4TJ80</accession>
<evidence type="ECO:0000313" key="4">
    <source>
        <dbReference type="Proteomes" id="UP000324517"/>
    </source>
</evidence>
<dbReference type="RefSeq" id="WP_148978055.1">
    <property type="nucleotide sequence ID" value="NZ_JBNILM010000001.1"/>
</dbReference>
<evidence type="ECO:0000259" key="2">
    <source>
        <dbReference type="Pfam" id="PF13439"/>
    </source>
</evidence>
<dbReference type="InterPro" id="IPR001296">
    <property type="entry name" value="Glyco_trans_1"/>
</dbReference>
<name>A0A5D4TJ80_9BACI</name>
<evidence type="ECO:0000259" key="1">
    <source>
        <dbReference type="Pfam" id="PF00534"/>
    </source>
</evidence>
<sequence>MSIIEPEKEFIRLMVCEDGNMKAEWFVHQWRKDFVKVYQSIGEDGLNIRLIGWKGTSQVSRNDAFFLDIITEIYRGSISLPEISQYNFIQAEIGVGNADRFFPFFSSNTLKVEGRRIAPAETAYQIWTPINMIAKGKWQQLAAGYTFYEKPSSALQKTRQFRSGTFQETVTSDVFYSVDSSHNLLLHEEIKNNYHIIMLSWECPPAVIGGLGQHVWHLSKQLIKAGHLVSLVTPHCLGAPETETVEGITIYRAKEVECTYDDFHLFVAQTNMNLVDQVRDLKSDKMFTTIHAHDWLVGFAARALKGFMTLPLVSTIHALEQGRSNLEYPIQLQTARWEESLIHNSDALIVCSTFMKKEVERKIHGKKEVRVIPNGVQLSNEDSESVSDFLNRKSYTNIALFLGRMVPEKGITTLIEAAKKIHENHPECLFILAGKGPYLSDYQALVSQAGLEKTILFVGYLNEREKATLLKRCDMVLVPSIYEPFGIVAIEGMAAGKPVLAARTGGLSSIIRDGESGLLFEPGDAVDLSEKVSAIIENPSLSASLGEKALNEVKQKYNWEDVREQTEAVYETTVTTSSVQ</sequence>
<dbReference type="GO" id="GO:0016757">
    <property type="term" value="F:glycosyltransferase activity"/>
    <property type="evidence" value="ECO:0007669"/>
    <property type="project" value="InterPro"/>
</dbReference>
<organism evidence="3 4">
    <name type="scientific">Sutcliffiella horikoshii</name>
    <dbReference type="NCBI Taxonomy" id="79883"/>
    <lineage>
        <taxon>Bacteria</taxon>
        <taxon>Bacillati</taxon>
        <taxon>Bacillota</taxon>
        <taxon>Bacilli</taxon>
        <taxon>Bacillales</taxon>
        <taxon>Bacillaceae</taxon>
        <taxon>Sutcliffiella</taxon>
    </lineage>
</organism>
<dbReference type="PANTHER" id="PTHR45947">
    <property type="entry name" value="SULFOQUINOVOSYL TRANSFERASE SQD2"/>
    <property type="match status" value="1"/>
</dbReference>
<dbReference type="OrthoDB" id="9803279at2"/>
<dbReference type="PANTHER" id="PTHR45947:SF3">
    <property type="entry name" value="SULFOQUINOVOSYL TRANSFERASE SQD2"/>
    <property type="match status" value="1"/>
</dbReference>
<feature type="domain" description="Glycosyl transferase family 1" evidence="1">
    <location>
        <begin position="390"/>
        <end position="549"/>
    </location>
</feature>
<dbReference type="InterPro" id="IPR028098">
    <property type="entry name" value="Glyco_trans_4-like_N"/>
</dbReference>
<dbReference type="Gene3D" id="3.40.50.2000">
    <property type="entry name" value="Glycogen Phosphorylase B"/>
    <property type="match status" value="2"/>
</dbReference>
<reference evidence="3 4" key="1">
    <citation type="submission" date="2019-08" db="EMBL/GenBank/DDBJ databases">
        <title>Bacillus genomes from the desert of Cuatro Cienegas, Coahuila.</title>
        <authorList>
            <person name="Olmedo-Alvarez G."/>
        </authorList>
    </citation>
    <scope>NUCLEOTIDE SEQUENCE [LARGE SCALE GENOMIC DNA]</scope>
    <source>
        <strain evidence="3 4">CH98b_3T</strain>
    </source>
</reference>
<keyword evidence="3" id="KW-0808">Transferase</keyword>
<proteinExistence type="predicted"/>
<protein>
    <submittedName>
        <fullName evidence="3">Glycosyltransferase family 4 protein</fullName>
    </submittedName>
</protein>
<dbReference type="SUPFAM" id="SSF53756">
    <property type="entry name" value="UDP-Glycosyltransferase/glycogen phosphorylase"/>
    <property type="match status" value="1"/>
</dbReference>
<comment type="caution">
    <text evidence="3">The sequence shown here is derived from an EMBL/GenBank/DDBJ whole genome shotgun (WGS) entry which is preliminary data.</text>
</comment>